<proteinExistence type="predicted"/>
<dbReference type="Gene3D" id="3.40.1090.10">
    <property type="entry name" value="Cytosolic phospholipase A2 catalytic domain"/>
    <property type="match status" value="1"/>
</dbReference>
<evidence type="ECO:0000256" key="1">
    <source>
        <dbReference type="ARBA" id="ARBA00022801"/>
    </source>
</evidence>
<dbReference type="GO" id="GO:0019369">
    <property type="term" value="P:arachidonate metabolic process"/>
    <property type="evidence" value="ECO:0007669"/>
    <property type="project" value="TreeGrafter"/>
</dbReference>
<feature type="domain" description="PNPLA" evidence="5">
    <location>
        <begin position="125"/>
        <end position="324"/>
    </location>
</feature>
<feature type="short sequence motif" description="DGA/G" evidence="4">
    <location>
        <begin position="311"/>
        <end position="313"/>
    </location>
</feature>
<evidence type="ECO:0000313" key="7">
    <source>
        <dbReference type="EMBL" id="SSX35716.1"/>
    </source>
</evidence>
<feature type="short sequence motif" description="GXSXG" evidence="4">
    <location>
        <begin position="161"/>
        <end position="165"/>
    </location>
</feature>
<dbReference type="InterPro" id="IPR002641">
    <property type="entry name" value="PNPLA_dom"/>
</dbReference>
<dbReference type="Pfam" id="PF01734">
    <property type="entry name" value="Patatin"/>
    <property type="match status" value="1"/>
</dbReference>
<dbReference type="PANTHER" id="PTHR24185:SF1">
    <property type="entry name" value="CALCIUM-INDEPENDENT PHOSPHOLIPASE A2-GAMMA"/>
    <property type="match status" value="1"/>
</dbReference>
<accession>A0A336LFX8</accession>
<evidence type="ECO:0000256" key="2">
    <source>
        <dbReference type="ARBA" id="ARBA00022963"/>
    </source>
</evidence>
<dbReference type="GO" id="GO:0016042">
    <property type="term" value="P:lipid catabolic process"/>
    <property type="evidence" value="ECO:0007669"/>
    <property type="project" value="UniProtKB-UniRule"/>
</dbReference>
<gene>
    <name evidence="6" type="primary">CSON010929</name>
</gene>
<reference evidence="7" key="2">
    <citation type="submission" date="2018-07" db="EMBL/GenBank/DDBJ databases">
        <authorList>
            <person name="Quirk P.G."/>
            <person name="Krulwich T.A."/>
        </authorList>
    </citation>
    <scope>NUCLEOTIDE SEQUENCE</scope>
</reference>
<feature type="short sequence motif" description="GXGXXG" evidence="4">
    <location>
        <begin position="129"/>
        <end position="134"/>
    </location>
</feature>
<dbReference type="PANTHER" id="PTHR24185">
    <property type="entry name" value="CALCIUM-INDEPENDENT PHOSPHOLIPASE A2-GAMMA"/>
    <property type="match status" value="1"/>
</dbReference>
<keyword evidence="3 4" id="KW-0443">Lipid metabolism</keyword>
<keyword evidence="2 4" id="KW-0442">Lipid degradation</keyword>
<evidence type="ECO:0000256" key="3">
    <source>
        <dbReference type="ARBA" id="ARBA00023098"/>
    </source>
</evidence>
<dbReference type="GO" id="GO:0016020">
    <property type="term" value="C:membrane"/>
    <property type="evidence" value="ECO:0007669"/>
    <property type="project" value="TreeGrafter"/>
</dbReference>
<feature type="active site" description="Proton acceptor" evidence="4">
    <location>
        <position position="311"/>
    </location>
</feature>
<dbReference type="InterPro" id="IPR016035">
    <property type="entry name" value="Acyl_Trfase/lysoPLipase"/>
</dbReference>
<dbReference type="EMBL" id="UFQT01004571">
    <property type="protein sequence ID" value="SSX35716.1"/>
    <property type="molecule type" value="Genomic_DNA"/>
</dbReference>
<dbReference type="AlphaFoldDB" id="A0A336LFX8"/>
<name>A0A336LFX8_CULSO</name>
<feature type="active site" description="Nucleophile" evidence="4">
    <location>
        <position position="163"/>
    </location>
</feature>
<evidence type="ECO:0000313" key="6">
    <source>
        <dbReference type="EMBL" id="SSX16404.1"/>
    </source>
</evidence>
<sequence length="470" mass="54124">MLEMLSRGVKNSLAQHRKLIDRGLNLKKVIFKRECHYRSQHILTTLAVKDPTSNTQEQRNSLYELVQYIEKNPEERHTLIKDGAIKLLQRLRDRSEDNFIKENSRLGLALLGHPPQLPSNGIRILSIDGGGIRGIMVMELLLRLEKLTGRKLFELFDMCVGVSTGAILVCALAAERNMTVQEGITLYKQIGKKLFYEPSALEMLSNTSRLMWSHAYYDVDLWEKMLQKHVGYRRIIDTVKLPHCPKICCISTTVTDRRIDAHCFRNYVFPPNIQSIYNGSHTAKLWEVVRASSAAPAYFGDFALQGELYQDGGVLFNNPTAVAIHEARLIWPDEDIQCVVSFGTGRNPNRSRNSDGRKMINPELLSESQETLSSWKTKFLRILDSATDTEATHVILSDLLPSENYYRFNPYLEQWISMVDARPEKIAQLENDAIMYYRKNEDKFEQVAANLTQKRNIFKHVKDTFKYYAR</sequence>
<evidence type="ECO:0000259" key="5">
    <source>
        <dbReference type="PROSITE" id="PS51635"/>
    </source>
</evidence>
<dbReference type="VEuPathDB" id="VectorBase:CSON010929"/>
<protein>
    <submittedName>
        <fullName evidence="6">CSON010929 protein</fullName>
    </submittedName>
</protein>
<keyword evidence="1 4" id="KW-0378">Hydrolase</keyword>
<dbReference type="GO" id="GO:0047499">
    <property type="term" value="F:calcium-independent phospholipase A2 activity"/>
    <property type="evidence" value="ECO:0007669"/>
    <property type="project" value="TreeGrafter"/>
</dbReference>
<dbReference type="EMBL" id="UFQS01004571">
    <property type="protein sequence ID" value="SSX16404.1"/>
    <property type="molecule type" value="Genomic_DNA"/>
</dbReference>
<evidence type="ECO:0000256" key="4">
    <source>
        <dbReference type="PROSITE-ProRule" id="PRU01161"/>
    </source>
</evidence>
<dbReference type="PROSITE" id="PS51635">
    <property type="entry name" value="PNPLA"/>
    <property type="match status" value="1"/>
</dbReference>
<reference evidence="6" key="1">
    <citation type="submission" date="2018-04" db="EMBL/GenBank/DDBJ databases">
        <authorList>
            <person name="Go L.Y."/>
            <person name="Mitchell J.A."/>
        </authorList>
    </citation>
    <scope>NUCLEOTIDE SEQUENCE</scope>
    <source>
        <tissue evidence="6">Whole organism</tissue>
    </source>
</reference>
<dbReference type="CDD" id="cd07211">
    <property type="entry name" value="Pat_PNPLA8"/>
    <property type="match status" value="1"/>
</dbReference>
<dbReference type="SUPFAM" id="SSF52151">
    <property type="entry name" value="FabD/lysophospholipase-like"/>
    <property type="match status" value="1"/>
</dbReference>
<organism evidence="6">
    <name type="scientific">Culicoides sonorensis</name>
    <name type="common">Biting midge</name>
    <dbReference type="NCBI Taxonomy" id="179676"/>
    <lineage>
        <taxon>Eukaryota</taxon>
        <taxon>Metazoa</taxon>
        <taxon>Ecdysozoa</taxon>
        <taxon>Arthropoda</taxon>
        <taxon>Hexapoda</taxon>
        <taxon>Insecta</taxon>
        <taxon>Pterygota</taxon>
        <taxon>Neoptera</taxon>
        <taxon>Endopterygota</taxon>
        <taxon>Diptera</taxon>
        <taxon>Nematocera</taxon>
        <taxon>Chironomoidea</taxon>
        <taxon>Ceratopogonidae</taxon>
        <taxon>Ceratopogoninae</taxon>
        <taxon>Culicoides</taxon>
        <taxon>Monoculicoides</taxon>
    </lineage>
</organism>
<dbReference type="InterPro" id="IPR045217">
    <property type="entry name" value="PNPLA8-like"/>
</dbReference>
<dbReference type="OMA" id="GSHKHKL"/>